<dbReference type="PROSITE" id="PS00761">
    <property type="entry name" value="SPASE_I_3"/>
    <property type="match status" value="1"/>
</dbReference>
<sequence>MIMEKKKSEFLGWMKAIIIAILLAAFVRHFIFAPIIVEGESMMPTLHDQDRMIVNKIKYSFVKPKRFDIIVFHTKEKKDYIKRIIGLPGDRIEYKNDILYINGKAYKEPYLDEYKKQNKFDGPLTESFTLKDTPIGRNTVPEGYLFVMGDNRRYSKDSRHIGAIPMNDVVGQANIIYWPFKHIRIVK</sequence>
<evidence type="ECO:0000256" key="4">
    <source>
        <dbReference type="ARBA" id="ARBA00013208"/>
    </source>
</evidence>
<reference evidence="16" key="2">
    <citation type="submission" date="2017-01" db="EMBL/GenBank/DDBJ databases">
        <title>Genome sequencing and annotation of Geobacillus sp. 1017, a Hydrocarbon-Oxidizing Thermophilic Bacterium Isolated from a Heavy Oil Reservoir (China).</title>
        <authorList>
            <person name="Kadnikov V.V."/>
            <person name="Mardanov A.V."/>
            <person name="Poltaraus A.B."/>
            <person name="Sokolova D.S."/>
            <person name="Semenova E.M."/>
            <person name="Ravin N.V."/>
            <person name="Tourova T.P."/>
            <person name="Nazina T.N."/>
        </authorList>
    </citation>
    <scope>NUCLEOTIDE SEQUENCE [LARGE SCALE GENOMIC DNA]</scope>
    <source>
        <strain evidence="16">1017</strain>
    </source>
</reference>
<protein>
    <recommendedName>
        <fullName evidence="4 12">Signal peptidase I</fullName>
        <ecNumber evidence="4 12">3.4.21.89</ecNumber>
    </recommendedName>
</protein>
<dbReference type="EMBL" id="MQMG01000084">
    <property type="protein sequence ID" value="OKO88035.1"/>
    <property type="molecule type" value="Genomic_DNA"/>
</dbReference>
<keyword evidence="7" id="KW-0812">Transmembrane</keyword>
<evidence type="ECO:0000256" key="12">
    <source>
        <dbReference type="RuleBase" id="RU003993"/>
    </source>
</evidence>
<dbReference type="NCBIfam" id="TIGR02227">
    <property type="entry name" value="sigpep_I_bact"/>
    <property type="match status" value="1"/>
</dbReference>
<keyword evidence="10" id="KW-0472">Membrane</keyword>
<keyword evidence="5" id="KW-1003">Cell membrane</keyword>
<evidence type="ECO:0000313" key="15">
    <source>
        <dbReference type="EMBL" id="OKO88035.1"/>
    </source>
</evidence>
<dbReference type="Gene3D" id="2.10.109.10">
    <property type="entry name" value="Umud Fragment, subunit A"/>
    <property type="match status" value="1"/>
</dbReference>
<evidence type="ECO:0000259" key="14">
    <source>
        <dbReference type="Pfam" id="PF10502"/>
    </source>
</evidence>
<dbReference type="Pfam" id="PF10502">
    <property type="entry name" value="Peptidase_S26"/>
    <property type="match status" value="1"/>
</dbReference>
<dbReference type="PANTHER" id="PTHR43390:SF8">
    <property type="entry name" value="SIGNAL PEPTIDASE I"/>
    <property type="match status" value="1"/>
</dbReference>
<dbReference type="PROSITE" id="PS00760">
    <property type="entry name" value="SPASE_I_2"/>
    <property type="match status" value="1"/>
</dbReference>
<keyword evidence="6 12" id="KW-0645">Protease</keyword>
<dbReference type="InterPro" id="IPR000223">
    <property type="entry name" value="Pept_S26A_signal_pept_1"/>
</dbReference>
<comment type="catalytic activity">
    <reaction evidence="1 12">
        <text>Cleavage of hydrophobic, N-terminal signal or leader sequences from secreted and periplasmic proteins.</text>
        <dbReference type="EC" id="3.4.21.89"/>
    </reaction>
</comment>
<organism evidence="15 16">
    <name type="scientific">Geobacillus proteiniphilus</name>
    <dbReference type="NCBI Taxonomy" id="860353"/>
    <lineage>
        <taxon>Bacteria</taxon>
        <taxon>Bacillati</taxon>
        <taxon>Bacillota</taxon>
        <taxon>Bacilli</taxon>
        <taxon>Bacillales</taxon>
        <taxon>Anoxybacillaceae</taxon>
        <taxon>Geobacillus</taxon>
    </lineage>
</organism>
<evidence type="ECO:0000256" key="10">
    <source>
        <dbReference type="ARBA" id="ARBA00023136"/>
    </source>
</evidence>
<dbReference type="InterPro" id="IPR019533">
    <property type="entry name" value="Peptidase_S26"/>
</dbReference>
<keyword evidence="9" id="KW-1133">Transmembrane helix</keyword>
<keyword evidence="8 12" id="KW-0378">Hydrolase</keyword>
<dbReference type="GO" id="GO:0006465">
    <property type="term" value="P:signal peptide processing"/>
    <property type="evidence" value="ECO:0007669"/>
    <property type="project" value="InterPro"/>
</dbReference>
<dbReference type="GO" id="GO:0004252">
    <property type="term" value="F:serine-type endopeptidase activity"/>
    <property type="evidence" value="ECO:0007669"/>
    <property type="project" value="InterPro"/>
</dbReference>
<evidence type="ECO:0000256" key="6">
    <source>
        <dbReference type="ARBA" id="ARBA00022670"/>
    </source>
</evidence>
<evidence type="ECO:0000256" key="3">
    <source>
        <dbReference type="ARBA" id="ARBA00009370"/>
    </source>
</evidence>
<dbReference type="PROSITE" id="PS00501">
    <property type="entry name" value="SPASE_I_1"/>
    <property type="match status" value="1"/>
</dbReference>
<dbReference type="CDD" id="cd06530">
    <property type="entry name" value="S26_SPase_I"/>
    <property type="match status" value="1"/>
</dbReference>
<dbReference type="Proteomes" id="UP000186030">
    <property type="component" value="Unassembled WGS sequence"/>
</dbReference>
<dbReference type="InterPro" id="IPR019757">
    <property type="entry name" value="Pept_S26A_signal_pept_1_Lys-AS"/>
</dbReference>
<dbReference type="PRINTS" id="PR00727">
    <property type="entry name" value="LEADERPTASE"/>
</dbReference>
<evidence type="ECO:0000256" key="1">
    <source>
        <dbReference type="ARBA" id="ARBA00000677"/>
    </source>
</evidence>
<reference evidence="15 16" key="1">
    <citation type="submission" date="2016-11" db="EMBL/GenBank/DDBJ databases">
        <authorList>
            <person name="Kadnikov V."/>
            <person name="Nazina T."/>
        </authorList>
    </citation>
    <scope>NUCLEOTIDE SEQUENCE [LARGE SCALE GENOMIC DNA]</scope>
    <source>
        <strain evidence="15 16">1017</strain>
    </source>
</reference>
<dbReference type="GO" id="GO:0005886">
    <property type="term" value="C:plasma membrane"/>
    <property type="evidence" value="ECO:0007669"/>
    <property type="project" value="UniProtKB-SubCell"/>
</dbReference>
<evidence type="ECO:0000313" key="16">
    <source>
        <dbReference type="Proteomes" id="UP000186030"/>
    </source>
</evidence>
<dbReference type="GO" id="GO:0009003">
    <property type="term" value="F:signal peptidase activity"/>
    <property type="evidence" value="ECO:0007669"/>
    <property type="project" value="UniProtKB-EC"/>
</dbReference>
<accession>A0A1Q5SJJ6</accession>
<dbReference type="PANTHER" id="PTHR43390">
    <property type="entry name" value="SIGNAL PEPTIDASE I"/>
    <property type="match status" value="1"/>
</dbReference>
<dbReference type="InterPro" id="IPR019758">
    <property type="entry name" value="Pept_S26A_signal_pept_1_CS"/>
</dbReference>
<feature type="domain" description="Peptidase S26" evidence="14">
    <location>
        <begin position="12"/>
        <end position="178"/>
    </location>
</feature>
<proteinExistence type="inferred from homology"/>
<name>A0A1Q5SJJ6_9BACL</name>
<dbReference type="AlphaFoldDB" id="A0A1Q5SJJ6"/>
<dbReference type="SUPFAM" id="SSF51306">
    <property type="entry name" value="LexA/Signal peptidase"/>
    <property type="match status" value="1"/>
</dbReference>
<evidence type="ECO:0000256" key="8">
    <source>
        <dbReference type="ARBA" id="ARBA00022801"/>
    </source>
</evidence>
<evidence type="ECO:0000256" key="9">
    <source>
        <dbReference type="ARBA" id="ARBA00022989"/>
    </source>
</evidence>
<evidence type="ECO:0000256" key="2">
    <source>
        <dbReference type="ARBA" id="ARBA00004401"/>
    </source>
</evidence>
<evidence type="ECO:0000256" key="5">
    <source>
        <dbReference type="ARBA" id="ARBA00022475"/>
    </source>
</evidence>
<feature type="active site" evidence="11">
    <location>
        <position position="41"/>
    </location>
</feature>
<dbReference type="InterPro" id="IPR019756">
    <property type="entry name" value="Pept_S26A_signal_pept_1_Ser-AS"/>
</dbReference>
<dbReference type="InterPro" id="IPR036286">
    <property type="entry name" value="LexA/Signal_pep-like_sf"/>
</dbReference>
<dbReference type="EC" id="3.4.21.89" evidence="4 12"/>
<evidence type="ECO:0000256" key="11">
    <source>
        <dbReference type="PIRSR" id="PIRSR600223-1"/>
    </source>
</evidence>
<gene>
    <name evidence="15" type="ORF">BRO54_3743</name>
</gene>
<comment type="caution">
    <text evidence="15">The sequence shown here is derived from an EMBL/GenBank/DDBJ whole genome shotgun (WGS) entry which is preliminary data.</text>
</comment>
<feature type="active site" evidence="11">
    <location>
        <position position="82"/>
    </location>
</feature>
<dbReference type="FunFam" id="2.10.109.10:FF:000008">
    <property type="entry name" value="Signal peptidase I"/>
    <property type="match status" value="1"/>
</dbReference>
<comment type="subcellular location">
    <subcellularLocation>
        <location evidence="2">Cell membrane</location>
        <topology evidence="2">Single-pass type II membrane protein</topology>
    </subcellularLocation>
    <subcellularLocation>
        <location evidence="13">Membrane</location>
        <topology evidence="13">Single-pass type II membrane protein</topology>
    </subcellularLocation>
</comment>
<comment type="similarity">
    <text evidence="3 13">Belongs to the peptidase S26 family.</text>
</comment>
<evidence type="ECO:0000256" key="7">
    <source>
        <dbReference type="ARBA" id="ARBA00022692"/>
    </source>
</evidence>
<evidence type="ECO:0000256" key="13">
    <source>
        <dbReference type="RuleBase" id="RU362042"/>
    </source>
</evidence>